<feature type="compositionally biased region" description="Basic and acidic residues" evidence="1">
    <location>
        <begin position="82"/>
        <end position="120"/>
    </location>
</feature>
<feature type="chain" id="PRO_5045481132" evidence="2">
    <location>
        <begin position="22"/>
        <end position="232"/>
    </location>
</feature>
<accession>A0ABS3D9Y4</accession>
<dbReference type="RefSeq" id="WP_207050547.1">
    <property type="nucleotide sequence ID" value="NZ_JAFIMU010000004.1"/>
</dbReference>
<reference evidence="3 4" key="1">
    <citation type="submission" date="2021-02" db="EMBL/GenBank/DDBJ databases">
        <title>De Novo genome assembly of isolated myxobacteria.</title>
        <authorList>
            <person name="Stevens D.C."/>
        </authorList>
    </citation>
    <scope>NUCLEOTIDE SEQUENCE [LARGE SCALE GENOMIC DNA]</scope>
    <source>
        <strain evidence="3 4">ATCC 29039</strain>
    </source>
</reference>
<sequence>MNRIARAVLVSSLFASSASFAQDAEFNMQVDVDDADMPNARIKMKTTTNVDGEETTTVKVRGGGTKMDVRVTGGMTGGTVESESRTETRTETRGFSRSQPREEVREEPRAERPMHSEPAFRDCGVASDEGCTTRRDGQLPMDASTWRGFYQSLKSENNELVRQEKAEKMLKRVYLTAAQFGMVLDLFNNEITRLEVAKVTAPHVVDPQHALGFSSKWRNSISGSEYTDIITE</sequence>
<organism evidence="3 4">
    <name type="scientific">Corallococcus macrosporus</name>
    <dbReference type="NCBI Taxonomy" id="35"/>
    <lineage>
        <taxon>Bacteria</taxon>
        <taxon>Pseudomonadati</taxon>
        <taxon>Myxococcota</taxon>
        <taxon>Myxococcia</taxon>
        <taxon>Myxococcales</taxon>
        <taxon>Cystobacterineae</taxon>
        <taxon>Myxococcaceae</taxon>
        <taxon>Corallococcus</taxon>
    </lineage>
</organism>
<comment type="caution">
    <text evidence="3">The sequence shown here is derived from an EMBL/GenBank/DDBJ whole genome shotgun (WGS) entry which is preliminary data.</text>
</comment>
<gene>
    <name evidence="3" type="ORF">JYK02_09495</name>
</gene>
<protein>
    <submittedName>
        <fullName evidence="3">DUF4476 domain-containing protein</fullName>
    </submittedName>
</protein>
<keyword evidence="4" id="KW-1185">Reference proteome</keyword>
<evidence type="ECO:0000313" key="3">
    <source>
        <dbReference type="EMBL" id="MBN8227742.1"/>
    </source>
</evidence>
<dbReference type="EMBL" id="JAFIMU010000004">
    <property type="protein sequence ID" value="MBN8227742.1"/>
    <property type="molecule type" value="Genomic_DNA"/>
</dbReference>
<evidence type="ECO:0000256" key="2">
    <source>
        <dbReference type="SAM" id="SignalP"/>
    </source>
</evidence>
<evidence type="ECO:0000313" key="4">
    <source>
        <dbReference type="Proteomes" id="UP000664052"/>
    </source>
</evidence>
<dbReference type="Proteomes" id="UP000664052">
    <property type="component" value="Unassembled WGS sequence"/>
</dbReference>
<feature type="compositionally biased region" description="Low complexity" evidence="1">
    <location>
        <begin position="72"/>
        <end position="81"/>
    </location>
</feature>
<evidence type="ECO:0000256" key="1">
    <source>
        <dbReference type="SAM" id="MobiDB-lite"/>
    </source>
</evidence>
<feature type="signal peptide" evidence="2">
    <location>
        <begin position="1"/>
        <end position="21"/>
    </location>
</feature>
<feature type="region of interest" description="Disordered" evidence="1">
    <location>
        <begin position="72"/>
        <end position="138"/>
    </location>
</feature>
<keyword evidence="2" id="KW-0732">Signal</keyword>
<proteinExistence type="predicted"/>
<name>A0ABS3D9Y4_9BACT</name>